<dbReference type="InterPro" id="IPR049730">
    <property type="entry name" value="SNF2/RAD54-like_C"/>
</dbReference>
<dbReference type="AlphaFoldDB" id="A0A168P0W3"/>
<dbReference type="InterPro" id="IPR001650">
    <property type="entry name" value="Helicase_C-like"/>
</dbReference>
<keyword evidence="12" id="KW-1185">Reference proteome</keyword>
<dbReference type="GO" id="GO:0016887">
    <property type="term" value="F:ATP hydrolysis activity"/>
    <property type="evidence" value="ECO:0007669"/>
    <property type="project" value="InterPro"/>
</dbReference>
<feature type="domain" description="Helicase C-terminal" evidence="10">
    <location>
        <begin position="518"/>
        <end position="673"/>
    </location>
</feature>
<comment type="subcellular location">
    <subcellularLocation>
        <location evidence="1">Nucleus</location>
    </subcellularLocation>
</comment>
<dbReference type="Gene3D" id="3.40.50.10810">
    <property type="entry name" value="Tandem AAA-ATPase domain"/>
    <property type="match status" value="1"/>
</dbReference>
<dbReference type="Proteomes" id="UP000077051">
    <property type="component" value="Unassembled WGS sequence"/>
</dbReference>
<keyword evidence="4" id="KW-0378">Hydrolase</keyword>
<evidence type="ECO:0000256" key="8">
    <source>
        <dbReference type="ARBA" id="ARBA00023242"/>
    </source>
</evidence>
<dbReference type="InterPro" id="IPR000330">
    <property type="entry name" value="SNF2_N"/>
</dbReference>
<evidence type="ECO:0000256" key="1">
    <source>
        <dbReference type="ARBA" id="ARBA00004123"/>
    </source>
</evidence>
<dbReference type="PROSITE" id="PS51192">
    <property type="entry name" value="HELICASE_ATP_BIND_1"/>
    <property type="match status" value="1"/>
</dbReference>
<keyword evidence="3" id="KW-0547">Nucleotide-binding</keyword>
<dbReference type="CDD" id="cd18793">
    <property type="entry name" value="SF2_C_SNF"/>
    <property type="match status" value="1"/>
</dbReference>
<dbReference type="GO" id="GO:0004386">
    <property type="term" value="F:helicase activity"/>
    <property type="evidence" value="ECO:0007669"/>
    <property type="project" value="UniProtKB-KW"/>
</dbReference>
<dbReference type="SMART" id="SM00487">
    <property type="entry name" value="DEXDc"/>
    <property type="match status" value="1"/>
</dbReference>
<evidence type="ECO:0000256" key="4">
    <source>
        <dbReference type="ARBA" id="ARBA00022801"/>
    </source>
</evidence>
<evidence type="ECO:0000256" key="2">
    <source>
        <dbReference type="ARBA" id="ARBA00007025"/>
    </source>
</evidence>
<evidence type="ECO:0000259" key="9">
    <source>
        <dbReference type="PROSITE" id="PS51192"/>
    </source>
</evidence>
<proteinExistence type="inferred from homology"/>
<dbReference type="PROSITE" id="PS51194">
    <property type="entry name" value="HELICASE_CTER"/>
    <property type="match status" value="1"/>
</dbReference>
<comment type="caution">
    <text evidence="11">The sequence shown here is derived from an EMBL/GenBank/DDBJ whole genome shotgun (WGS) entry which is preliminary data.</text>
</comment>
<protein>
    <recommendedName>
        <fullName evidence="13">Homeodomain-like DNA binding domain-containing transcription factor</fullName>
    </recommendedName>
</protein>
<dbReference type="OrthoDB" id="2020972at2759"/>
<feature type="domain" description="Helicase ATP-binding" evidence="9">
    <location>
        <begin position="112"/>
        <end position="302"/>
    </location>
</feature>
<gene>
    <name evidence="11" type="ORF">MUCCIDRAFT_107599</name>
</gene>
<evidence type="ECO:0000256" key="3">
    <source>
        <dbReference type="ARBA" id="ARBA00022741"/>
    </source>
</evidence>
<dbReference type="InterPro" id="IPR044574">
    <property type="entry name" value="ARIP4-like"/>
</dbReference>
<dbReference type="InterPro" id="IPR014001">
    <property type="entry name" value="Helicase_ATP-bd"/>
</dbReference>
<dbReference type="PANTHER" id="PTHR45797:SF1">
    <property type="entry name" value="HELICASE ARIP4"/>
    <property type="match status" value="1"/>
</dbReference>
<dbReference type="VEuPathDB" id="FungiDB:MUCCIDRAFT_107599"/>
<dbReference type="STRING" id="747725.A0A168P0W3"/>
<dbReference type="PANTHER" id="PTHR45797">
    <property type="entry name" value="RAD54-LIKE"/>
    <property type="match status" value="1"/>
</dbReference>
<name>A0A168P0W3_MUCCL</name>
<keyword evidence="7" id="KW-0238">DNA-binding</keyword>
<dbReference type="GO" id="GO:0003677">
    <property type="term" value="F:DNA binding"/>
    <property type="evidence" value="ECO:0007669"/>
    <property type="project" value="UniProtKB-KW"/>
</dbReference>
<evidence type="ECO:0000313" key="12">
    <source>
        <dbReference type="Proteomes" id="UP000077051"/>
    </source>
</evidence>
<comment type="similarity">
    <text evidence="2">Belongs to the SNF2/RAD54 helicase family.</text>
</comment>
<dbReference type="GO" id="GO:0005634">
    <property type="term" value="C:nucleus"/>
    <property type="evidence" value="ECO:0007669"/>
    <property type="project" value="UniProtKB-SubCell"/>
</dbReference>
<dbReference type="GO" id="GO:0005524">
    <property type="term" value="F:ATP binding"/>
    <property type="evidence" value="ECO:0007669"/>
    <property type="project" value="UniProtKB-KW"/>
</dbReference>
<accession>A0A168P0W3</accession>
<keyword evidence="5" id="KW-0347">Helicase</keyword>
<dbReference type="Gene3D" id="3.40.50.300">
    <property type="entry name" value="P-loop containing nucleotide triphosphate hydrolases"/>
    <property type="match status" value="1"/>
</dbReference>
<dbReference type="SMART" id="SM00490">
    <property type="entry name" value="HELICc"/>
    <property type="match status" value="1"/>
</dbReference>
<dbReference type="InterPro" id="IPR027417">
    <property type="entry name" value="P-loop_NTPase"/>
</dbReference>
<evidence type="ECO:0000259" key="10">
    <source>
        <dbReference type="PROSITE" id="PS51194"/>
    </source>
</evidence>
<dbReference type="InterPro" id="IPR038718">
    <property type="entry name" value="SNF2-like_sf"/>
</dbReference>
<evidence type="ECO:0000313" key="11">
    <source>
        <dbReference type="EMBL" id="OAD07001.1"/>
    </source>
</evidence>
<evidence type="ECO:0000256" key="7">
    <source>
        <dbReference type="ARBA" id="ARBA00023125"/>
    </source>
</evidence>
<organism evidence="11 12">
    <name type="scientific">Mucor lusitanicus CBS 277.49</name>
    <dbReference type="NCBI Taxonomy" id="747725"/>
    <lineage>
        <taxon>Eukaryota</taxon>
        <taxon>Fungi</taxon>
        <taxon>Fungi incertae sedis</taxon>
        <taxon>Mucoromycota</taxon>
        <taxon>Mucoromycotina</taxon>
        <taxon>Mucoromycetes</taxon>
        <taxon>Mucorales</taxon>
        <taxon>Mucorineae</taxon>
        <taxon>Mucoraceae</taxon>
        <taxon>Mucor</taxon>
    </lineage>
</organism>
<evidence type="ECO:0008006" key="13">
    <source>
        <dbReference type="Google" id="ProtNLM"/>
    </source>
</evidence>
<keyword evidence="8" id="KW-0539">Nucleus</keyword>
<dbReference type="SUPFAM" id="SSF52540">
    <property type="entry name" value="P-loop containing nucleoside triphosphate hydrolases"/>
    <property type="match status" value="2"/>
</dbReference>
<keyword evidence="6" id="KW-0067">ATP-binding</keyword>
<dbReference type="CDD" id="cd18007">
    <property type="entry name" value="DEXHc_ATRX-like"/>
    <property type="match status" value="1"/>
</dbReference>
<dbReference type="EMBL" id="AMYB01000002">
    <property type="protein sequence ID" value="OAD07001.1"/>
    <property type="molecule type" value="Genomic_DNA"/>
</dbReference>
<sequence>MSMNILNKIANQKINKLVPDELLTVQSFGITIFNDDELRNKRKLDEFLTDFHDETSTGMFDDDVMDAGNDEEADYQDIATMQAMNEIDFSLDSKYRKAMKAHQFEGLQFMWDRVYKKKQGCLLAHSMGLGKSLQTIALLTTMYQYLKRYPSSKFPTGNRVLIIAPLITLSNWVNEFLKWSITNSENLIGEVFNMAEVGSSARMRYLKYWYVQGGIMLINYDQYRALLSKKSEKEKEDYFKMLVNPGADVIILDEGHRIKNSTTHLSTLINQVRTRSRICLTGYPLQNHLAEYYDMISFIAPNLLGSPAKFKSYFSNTIERCYVDSSKNTKHDAAMKMYVLQILTDSVTHRRDETVLSSDLPLKTEYVVRFKMNPVQFEGYEELIKVISVEAPLVGLLALRAMCNHPKIFQSLLKHRQEKERNEKLNKEQQTQATAEDDVDTIPINDDEIMEEISSVPTNAVDGAFQNQDTFDTDIVEDNEQDVFEKWLANGFHFAIEYLEKANIESWKASGKMSFIVDLVKECQVVKDKVVLVSHSIACLDYVQKLLPVFGSKLCRIDGTTPGSERQTIVDRFQSDQSYNVMLLSAKAAAIGINVTAANRVVLIDQDWNPLYDEQSIGRVFRYGQTKPVFVYRLITSSTIEERIFTQSIHKKSISRRVIDNKASLAIAKIDLTKYYTLPSEDIELISLDDTSQDIKKDDISYKILLENAACISGFETHDQSLVEADNETTLFTINNPDDRAVAKEEARSLLHEYKEGKQRK</sequence>
<evidence type="ECO:0000256" key="5">
    <source>
        <dbReference type="ARBA" id="ARBA00022806"/>
    </source>
</evidence>
<dbReference type="Pfam" id="PF00176">
    <property type="entry name" value="SNF2-rel_dom"/>
    <property type="match status" value="1"/>
</dbReference>
<dbReference type="Pfam" id="PF00271">
    <property type="entry name" value="Helicase_C"/>
    <property type="match status" value="1"/>
</dbReference>
<reference evidence="11 12" key="1">
    <citation type="submission" date="2015-06" db="EMBL/GenBank/DDBJ databases">
        <title>Expansion of signal transduction pathways in fungi by whole-genome duplication.</title>
        <authorList>
            <consortium name="DOE Joint Genome Institute"/>
            <person name="Corrochano L.M."/>
            <person name="Kuo A."/>
            <person name="Marcet-Houben M."/>
            <person name="Polaino S."/>
            <person name="Salamov A."/>
            <person name="Villalobos J.M."/>
            <person name="Alvarez M.I."/>
            <person name="Avalos J."/>
            <person name="Benito E.P."/>
            <person name="Benoit I."/>
            <person name="Burger G."/>
            <person name="Camino L.P."/>
            <person name="Canovas D."/>
            <person name="Cerda-Olmedo E."/>
            <person name="Cheng J.-F."/>
            <person name="Dominguez A."/>
            <person name="Elias M."/>
            <person name="Eslava A.P."/>
            <person name="Glaser F."/>
            <person name="Grimwood J."/>
            <person name="Gutierrez G."/>
            <person name="Heitman J."/>
            <person name="Henrissat B."/>
            <person name="Iturriaga E.A."/>
            <person name="Lang B.F."/>
            <person name="Lavin J.L."/>
            <person name="Lee S."/>
            <person name="Li W."/>
            <person name="Lindquist E."/>
            <person name="Lopez-Garcia S."/>
            <person name="Luque E.M."/>
            <person name="Marcos A.T."/>
            <person name="Martin J."/>
            <person name="Mccluskey K."/>
            <person name="Medina H.R."/>
            <person name="Miralles-Duran A."/>
            <person name="Miyazaki A."/>
            <person name="Munoz-Torres E."/>
            <person name="Oguiza J.A."/>
            <person name="Ohm R."/>
            <person name="Olmedo M."/>
            <person name="Orejas M."/>
            <person name="Ortiz-Castellanos L."/>
            <person name="Pisabarro A.G."/>
            <person name="Rodriguez-Romero J."/>
            <person name="Ruiz-Herrera J."/>
            <person name="Ruiz-Vazquez R."/>
            <person name="Sanz C."/>
            <person name="Schackwitz W."/>
            <person name="Schmutz J."/>
            <person name="Shahriari M."/>
            <person name="Shelest E."/>
            <person name="Silva-Franco F."/>
            <person name="Soanes D."/>
            <person name="Syed K."/>
            <person name="Tagua V.G."/>
            <person name="Talbot N.J."/>
            <person name="Thon M."/>
            <person name="De Vries R.P."/>
            <person name="Wiebenga A."/>
            <person name="Yadav J.S."/>
            <person name="Braun E.L."/>
            <person name="Baker S."/>
            <person name="Garre V."/>
            <person name="Horwitz B."/>
            <person name="Torres-Martinez S."/>
            <person name="Idnurm A."/>
            <person name="Herrera-Estrella A."/>
            <person name="Gabaldon T."/>
            <person name="Grigoriev I.V."/>
        </authorList>
    </citation>
    <scope>NUCLEOTIDE SEQUENCE [LARGE SCALE GENOMIC DNA]</scope>
    <source>
        <strain evidence="11 12">CBS 277.49</strain>
    </source>
</reference>
<evidence type="ECO:0000256" key="6">
    <source>
        <dbReference type="ARBA" id="ARBA00022840"/>
    </source>
</evidence>